<dbReference type="GO" id="GO:0015020">
    <property type="term" value="F:glucuronosyltransferase activity"/>
    <property type="evidence" value="ECO:0007669"/>
    <property type="project" value="UniProtKB-EC"/>
</dbReference>
<keyword evidence="4" id="KW-0328">Glycosyltransferase</keyword>
<keyword evidence="9" id="KW-0472">Membrane</keyword>
<evidence type="ECO:0000256" key="4">
    <source>
        <dbReference type="ARBA" id="ARBA00022676"/>
    </source>
</evidence>
<dbReference type="CDD" id="cd03784">
    <property type="entry name" value="GT1_Gtf-like"/>
    <property type="match status" value="1"/>
</dbReference>
<dbReference type="Proteomes" id="UP001432322">
    <property type="component" value="Unassembled WGS sequence"/>
</dbReference>
<comment type="catalytic activity">
    <reaction evidence="10">
        <text>glucuronate acceptor + UDP-alpha-D-glucuronate = acceptor beta-D-glucuronoside + UDP + H(+)</text>
        <dbReference type="Rhea" id="RHEA:21032"/>
        <dbReference type="ChEBI" id="CHEBI:15378"/>
        <dbReference type="ChEBI" id="CHEBI:58052"/>
        <dbReference type="ChEBI" id="CHEBI:58223"/>
        <dbReference type="ChEBI" id="CHEBI:132367"/>
        <dbReference type="ChEBI" id="CHEBI:132368"/>
        <dbReference type="EC" id="2.4.1.17"/>
    </reaction>
</comment>
<dbReference type="GO" id="GO:0016020">
    <property type="term" value="C:membrane"/>
    <property type="evidence" value="ECO:0007669"/>
    <property type="project" value="UniProtKB-SubCell"/>
</dbReference>
<keyword evidence="8" id="KW-1133">Transmembrane helix</keyword>
<evidence type="ECO:0000256" key="7">
    <source>
        <dbReference type="ARBA" id="ARBA00022729"/>
    </source>
</evidence>
<dbReference type="FunFam" id="3.40.50.2000:FF:000038">
    <property type="entry name" value="UDP-GlucuronosylTransferase"/>
    <property type="match status" value="1"/>
</dbReference>
<evidence type="ECO:0000256" key="5">
    <source>
        <dbReference type="ARBA" id="ARBA00022679"/>
    </source>
</evidence>
<protein>
    <recommendedName>
        <fullName evidence="3">glucuronosyltransferase</fullName>
        <ecNumber evidence="3">2.4.1.17</ecNumber>
    </recommendedName>
</protein>
<keyword evidence="12" id="KW-1185">Reference proteome</keyword>
<comment type="subcellular location">
    <subcellularLocation>
        <location evidence="1">Membrane</location>
        <topology evidence="1">Single-pass membrane protein</topology>
    </subcellularLocation>
</comment>
<dbReference type="AlphaFoldDB" id="A0AAV5W4I0"/>
<reference evidence="11" key="1">
    <citation type="submission" date="2023-10" db="EMBL/GenBank/DDBJ databases">
        <title>Genome assembly of Pristionchus species.</title>
        <authorList>
            <person name="Yoshida K."/>
            <person name="Sommer R.J."/>
        </authorList>
    </citation>
    <scope>NUCLEOTIDE SEQUENCE</scope>
    <source>
        <strain evidence="11">RS5133</strain>
    </source>
</reference>
<keyword evidence="5" id="KW-0808">Transferase</keyword>
<evidence type="ECO:0000256" key="10">
    <source>
        <dbReference type="ARBA" id="ARBA00047475"/>
    </source>
</evidence>
<feature type="non-terminal residue" evidence="11">
    <location>
        <position position="353"/>
    </location>
</feature>
<evidence type="ECO:0000256" key="8">
    <source>
        <dbReference type="ARBA" id="ARBA00022989"/>
    </source>
</evidence>
<dbReference type="Gene3D" id="3.40.50.2000">
    <property type="entry name" value="Glycogen Phosphorylase B"/>
    <property type="match status" value="1"/>
</dbReference>
<dbReference type="PANTHER" id="PTHR48043">
    <property type="entry name" value="EG:EG0003.4 PROTEIN-RELATED"/>
    <property type="match status" value="1"/>
</dbReference>
<dbReference type="EC" id="2.4.1.17" evidence="3"/>
<evidence type="ECO:0000313" key="11">
    <source>
        <dbReference type="EMBL" id="GMT25245.1"/>
    </source>
</evidence>
<evidence type="ECO:0000256" key="9">
    <source>
        <dbReference type="ARBA" id="ARBA00023136"/>
    </source>
</evidence>
<dbReference type="PANTHER" id="PTHR48043:SF23">
    <property type="entry name" value="UDP-GLUCURONOSYLTRANSFERASE"/>
    <property type="match status" value="1"/>
</dbReference>
<sequence>MIVENVDMCAVAYSQFVKPRSLITSSSSFAYSYMNEEFGIPLALSSNPSSYVSHLDVHSMWSRLANIYANWIVHCRLYLRRHLMEELFRAKFGADFPSMQEISSHAAYTLVNSEPLIDYGCPTLNRVISIGGIGIKEPKALDEKWNEVLSRRSKTVLLSFGSLAKSVHLPVMIKESLMKVVGRFPDVTFIWKYENPDDEFGKNASSSLPNLVLTSWMPQNDLLNDDRLTAFITHGGMGSTQETAVRGKPGVFIPLFGDQPRNAGMMEYNGLGKHVRIVIKNKKQKEKKYFYWILRLRCRYRKNVRRISKMLAEKPFKAKELMIKTVEFAAEFGPSLALRPQSYDMSGIEYHNL</sequence>
<gene>
    <name evidence="11" type="ORF">PFISCL1PPCAC_16541</name>
</gene>
<keyword evidence="7" id="KW-0732">Signal</keyword>
<organism evidence="11 12">
    <name type="scientific">Pristionchus fissidentatus</name>
    <dbReference type="NCBI Taxonomy" id="1538716"/>
    <lineage>
        <taxon>Eukaryota</taxon>
        <taxon>Metazoa</taxon>
        <taxon>Ecdysozoa</taxon>
        <taxon>Nematoda</taxon>
        <taxon>Chromadorea</taxon>
        <taxon>Rhabditida</taxon>
        <taxon>Rhabditina</taxon>
        <taxon>Diplogasteromorpha</taxon>
        <taxon>Diplogasteroidea</taxon>
        <taxon>Neodiplogasteridae</taxon>
        <taxon>Pristionchus</taxon>
    </lineage>
</organism>
<evidence type="ECO:0000256" key="6">
    <source>
        <dbReference type="ARBA" id="ARBA00022692"/>
    </source>
</evidence>
<proteinExistence type="inferred from homology"/>
<accession>A0AAV5W4I0</accession>
<dbReference type="InterPro" id="IPR002213">
    <property type="entry name" value="UDP_glucos_trans"/>
</dbReference>
<evidence type="ECO:0000313" key="12">
    <source>
        <dbReference type="Proteomes" id="UP001432322"/>
    </source>
</evidence>
<dbReference type="SUPFAM" id="SSF53756">
    <property type="entry name" value="UDP-Glycosyltransferase/glycogen phosphorylase"/>
    <property type="match status" value="1"/>
</dbReference>
<evidence type="ECO:0000256" key="2">
    <source>
        <dbReference type="ARBA" id="ARBA00009995"/>
    </source>
</evidence>
<evidence type="ECO:0000256" key="3">
    <source>
        <dbReference type="ARBA" id="ARBA00012544"/>
    </source>
</evidence>
<comment type="caution">
    <text evidence="11">The sequence shown here is derived from an EMBL/GenBank/DDBJ whole genome shotgun (WGS) entry which is preliminary data.</text>
</comment>
<dbReference type="EMBL" id="BTSY01000004">
    <property type="protein sequence ID" value="GMT25245.1"/>
    <property type="molecule type" value="Genomic_DNA"/>
</dbReference>
<dbReference type="Pfam" id="PF00201">
    <property type="entry name" value="UDPGT"/>
    <property type="match status" value="1"/>
</dbReference>
<comment type="similarity">
    <text evidence="2">Belongs to the UDP-glycosyltransferase family.</text>
</comment>
<keyword evidence="6" id="KW-0812">Transmembrane</keyword>
<name>A0AAV5W4I0_9BILA</name>
<evidence type="ECO:0000256" key="1">
    <source>
        <dbReference type="ARBA" id="ARBA00004167"/>
    </source>
</evidence>
<dbReference type="InterPro" id="IPR050271">
    <property type="entry name" value="UDP-glycosyltransferase"/>
</dbReference>